<dbReference type="Gene3D" id="3.40.50.150">
    <property type="entry name" value="Vaccinia Virus protein VP39"/>
    <property type="match status" value="1"/>
</dbReference>
<keyword evidence="3" id="KW-1185">Reference proteome</keyword>
<dbReference type="InterPro" id="IPR029063">
    <property type="entry name" value="SAM-dependent_MTases_sf"/>
</dbReference>
<dbReference type="Pfam" id="PF08241">
    <property type="entry name" value="Methyltransf_11"/>
    <property type="match status" value="1"/>
</dbReference>
<accession>A0ABS4NMJ8</accession>
<feature type="domain" description="Methyltransferase type 11" evidence="1">
    <location>
        <begin position="115"/>
        <end position="177"/>
    </location>
</feature>
<evidence type="ECO:0000313" key="3">
    <source>
        <dbReference type="Proteomes" id="UP000773462"/>
    </source>
</evidence>
<dbReference type="Proteomes" id="UP000773462">
    <property type="component" value="Unassembled WGS sequence"/>
</dbReference>
<dbReference type="SUPFAM" id="SSF53335">
    <property type="entry name" value="S-adenosyl-L-methionine-dependent methyltransferases"/>
    <property type="match status" value="1"/>
</dbReference>
<dbReference type="RefSeq" id="WP_209869448.1">
    <property type="nucleotide sequence ID" value="NZ_JAGGLV010000002.1"/>
</dbReference>
<gene>
    <name evidence="2" type="ORF">J2Z70_000717</name>
</gene>
<proteinExistence type="predicted"/>
<reference evidence="2 3" key="1">
    <citation type="submission" date="2021-03" db="EMBL/GenBank/DDBJ databases">
        <title>Genomic Encyclopedia of Type Strains, Phase IV (KMG-IV): sequencing the most valuable type-strain genomes for metagenomic binning, comparative biology and taxonomic classification.</title>
        <authorList>
            <person name="Goeker M."/>
        </authorList>
    </citation>
    <scope>NUCLEOTIDE SEQUENCE [LARGE SCALE GENOMIC DNA]</scope>
    <source>
        <strain evidence="2 3">DSM 101953</strain>
    </source>
</reference>
<sequence>MSREIKLDLSRIVFIGRTFEEYKSMFNLTQRELKGRSILDCPAGACSFTAHANKQGADVTATDIAYFHDYEDLHTKGLKDLEHAMTKMESAQTNYVWDYFQSVDELKQHRSRALTDCAEDMKNHPGRYIASALPSLPFKDKQFDMTLSAHFLFMYSDRLDFDFHRQAIQELLRVTKQEIRIFPLVSLTGERYRQLDELLTFLHQQGCSTEEITAGYEFQKGANSRLKITL</sequence>
<dbReference type="EMBL" id="JAGGLV010000002">
    <property type="protein sequence ID" value="MBP2110577.1"/>
    <property type="molecule type" value="Genomic_DNA"/>
</dbReference>
<protein>
    <submittedName>
        <fullName evidence="2">Ubiquinone/menaquinone biosynthesis C-methylase UbiE</fullName>
    </submittedName>
</protein>
<organism evidence="2 3">
    <name type="scientific">Paenibacillus silagei</name>
    <dbReference type="NCBI Taxonomy" id="1670801"/>
    <lineage>
        <taxon>Bacteria</taxon>
        <taxon>Bacillati</taxon>
        <taxon>Bacillota</taxon>
        <taxon>Bacilli</taxon>
        <taxon>Bacillales</taxon>
        <taxon>Paenibacillaceae</taxon>
        <taxon>Paenibacillus</taxon>
    </lineage>
</organism>
<dbReference type="InterPro" id="IPR013216">
    <property type="entry name" value="Methyltransf_11"/>
</dbReference>
<keyword evidence="2" id="KW-0830">Ubiquinone</keyword>
<evidence type="ECO:0000259" key="1">
    <source>
        <dbReference type="Pfam" id="PF08241"/>
    </source>
</evidence>
<name>A0ABS4NMJ8_9BACL</name>
<comment type="caution">
    <text evidence="2">The sequence shown here is derived from an EMBL/GenBank/DDBJ whole genome shotgun (WGS) entry which is preliminary data.</text>
</comment>
<evidence type="ECO:0000313" key="2">
    <source>
        <dbReference type="EMBL" id="MBP2110577.1"/>
    </source>
</evidence>